<keyword evidence="1" id="KW-0812">Transmembrane</keyword>
<feature type="transmembrane region" description="Helical" evidence="1">
    <location>
        <begin position="20"/>
        <end position="47"/>
    </location>
</feature>
<evidence type="ECO:0000256" key="1">
    <source>
        <dbReference type="SAM" id="Phobius"/>
    </source>
</evidence>
<dbReference type="RefSeq" id="WP_110521687.1">
    <property type="nucleotide sequence ID" value="NZ_PDOF01000004.1"/>
</dbReference>
<keyword evidence="3" id="KW-1185">Reference proteome</keyword>
<dbReference type="OrthoDB" id="2449392at2"/>
<gene>
    <name evidence="2" type="ORF">CR205_18710</name>
</gene>
<feature type="transmembrane region" description="Helical" evidence="1">
    <location>
        <begin position="92"/>
        <end position="112"/>
    </location>
</feature>
<dbReference type="AlphaFoldDB" id="A0A2W0HF66"/>
<name>A0A2W0HF66_9BACI</name>
<protein>
    <submittedName>
        <fullName evidence="2">Uncharacterized protein</fullName>
    </submittedName>
</protein>
<organism evidence="2 3">
    <name type="scientific">Alteribacter lacisalsi</name>
    <dbReference type="NCBI Taxonomy" id="2045244"/>
    <lineage>
        <taxon>Bacteria</taxon>
        <taxon>Bacillati</taxon>
        <taxon>Bacillota</taxon>
        <taxon>Bacilli</taxon>
        <taxon>Bacillales</taxon>
        <taxon>Bacillaceae</taxon>
        <taxon>Alteribacter</taxon>
    </lineage>
</organism>
<feature type="transmembrane region" description="Helical" evidence="1">
    <location>
        <begin position="59"/>
        <end position="80"/>
    </location>
</feature>
<reference evidence="2 3" key="1">
    <citation type="submission" date="2017-10" db="EMBL/GenBank/DDBJ databases">
        <title>Bacillus sp. nov., a halophilic bacterium isolated from a Yangshapao Lake.</title>
        <authorList>
            <person name="Wang H."/>
        </authorList>
    </citation>
    <scope>NUCLEOTIDE SEQUENCE [LARGE SCALE GENOMIC DNA]</scope>
    <source>
        <strain evidence="2 3">YSP-3</strain>
    </source>
</reference>
<sequence length="201" mass="23159">MLSKLTLRNADTGRIAPFFIVFSFILIISAVFIPIVAVMIIQDVLFFSRDHWIFIRPTAAYVVFGAGMVWMAVVLLSTLFTKMWADRVEKPYRLTFLHMVLFLLAIPVYAYAVMHYTYLDDHGAHTNLLLSSEEKTIAWDDVTEVYREVDPETNRILSYTFSDGESDIYIPFRLTDTELRSHVRQVVNSYELDVTEIEAAG</sequence>
<dbReference type="Proteomes" id="UP000248066">
    <property type="component" value="Unassembled WGS sequence"/>
</dbReference>
<accession>A0A2W0HF66</accession>
<evidence type="ECO:0000313" key="3">
    <source>
        <dbReference type="Proteomes" id="UP000248066"/>
    </source>
</evidence>
<dbReference type="EMBL" id="PDOF01000004">
    <property type="protein sequence ID" value="PYZ95562.1"/>
    <property type="molecule type" value="Genomic_DNA"/>
</dbReference>
<comment type="caution">
    <text evidence="2">The sequence shown here is derived from an EMBL/GenBank/DDBJ whole genome shotgun (WGS) entry which is preliminary data.</text>
</comment>
<proteinExistence type="predicted"/>
<evidence type="ECO:0000313" key="2">
    <source>
        <dbReference type="EMBL" id="PYZ95562.1"/>
    </source>
</evidence>
<keyword evidence="1" id="KW-0472">Membrane</keyword>
<keyword evidence="1" id="KW-1133">Transmembrane helix</keyword>